<gene>
    <name evidence="3" type="ORF">DB31_0939</name>
</gene>
<protein>
    <recommendedName>
        <fullName evidence="5">Lipoprotein</fullName>
    </recommendedName>
</protein>
<feature type="signal peptide" evidence="2">
    <location>
        <begin position="1"/>
        <end position="20"/>
    </location>
</feature>
<evidence type="ECO:0008006" key="5">
    <source>
        <dbReference type="Google" id="ProtNLM"/>
    </source>
</evidence>
<evidence type="ECO:0000256" key="1">
    <source>
        <dbReference type="SAM" id="MobiDB-lite"/>
    </source>
</evidence>
<dbReference type="EMBL" id="JMCB01000010">
    <property type="protein sequence ID" value="KFE66466.1"/>
    <property type="molecule type" value="Genomic_DNA"/>
</dbReference>
<dbReference type="Proteomes" id="UP000028725">
    <property type="component" value="Unassembled WGS sequence"/>
</dbReference>
<feature type="region of interest" description="Disordered" evidence="1">
    <location>
        <begin position="34"/>
        <end position="54"/>
    </location>
</feature>
<feature type="chain" id="PRO_5001799520" description="Lipoprotein" evidence="2">
    <location>
        <begin position="21"/>
        <end position="309"/>
    </location>
</feature>
<proteinExistence type="predicted"/>
<dbReference type="STRING" id="394096.DB31_0939"/>
<sequence>MLLKSFTLAAALLVAAPSFAGGAASAPAASVSKASAAPAAAASSQPPAAEGGSCSACGAPGGGGTCAAPQPGTASQMSDEEWKAHVAKQFAAAQEEQPEPPDPDPFSFSVYRGLRPEPMGEQTIINGAKMNIATLIVDDAPAVVEKAYFETFERMGFRPLVGNVPHSPGVRYLSFRPTSSKNLKTVTLVPNRTGTVILASVGNPENILIQKPQLPDGLPVPANAQAASSIQQMEPGATSRTAFFLVKDASPESVREFYRKQLPQHGYAPMGGSAQQDSETYEKNGGLLTLTAKSHTEPNTVAVSLVWLQ</sequence>
<evidence type="ECO:0000256" key="2">
    <source>
        <dbReference type="SAM" id="SignalP"/>
    </source>
</evidence>
<name>A0A085WFK3_9BACT</name>
<organism evidence="3 4">
    <name type="scientific">Hyalangium minutum</name>
    <dbReference type="NCBI Taxonomy" id="394096"/>
    <lineage>
        <taxon>Bacteria</taxon>
        <taxon>Pseudomonadati</taxon>
        <taxon>Myxococcota</taxon>
        <taxon>Myxococcia</taxon>
        <taxon>Myxococcales</taxon>
        <taxon>Cystobacterineae</taxon>
        <taxon>Archangiaceae</taxon>
        <taxon>Hyalangium</taxon>
    </lineage>
</organism>
<dbReference type="OrthoDB" id="5514251at2"/>
<reference evidence="3 4" key="1">
    <citation type="submission" date="2014-04" db="EMBL/GenBank/DDBJ databases">
        <title>Genome assembly of Hyalangium minutum DSM 14724.</title>
        <authorList>
            <person name="Sharma G."/>
            <person name="Subramanian S."/>
        </authorList>
    </citation>
    <scope>NUCLEOTIDE SEQUENCE [LARGE SCALE GENOMIC DNA]</scope>
    <source>
        <strain evidence="3 4">DSM 14724</strain>
    </source>
</reference>
<keyword evidence="4" id="KW-1185">Reference proteome</keyword>
<accession>A0A085WFK3</accession>
<evidence type="ECO:0000313" key="3">
    <source>
        <dbReference type="EMBL" id="KFE66466.1"/>
    </source>
</evidence>
<keyword evidence="2" id="KW-0732">Signal</keyword>
<dbReference type="AlphaFoldDB" id="A0A085WFK3"/>
<feature type="region of interest" description="Disordered" evidence="1">
    <location>
        <begin position="88"/>
        <end position="107"/>
    </location>
</feature>
<evidence type="ECO:0000313" key="4">
    <source>
        <dbReference type="Proteomes" id="UP000028725"/>
    </source>
</evidence>
<dbReference type="RefSeq" id="WP_044192347.1">
    <property type="nucleotide sequence ID" value="NZ_JMCB01000010.1"/>
</dbReference>
<comment type="caution">
    <text evidence="3">The sequence shown here is derived from an EMBL/GenBank/DDBJ whole genome shotgun (WGS) entry which is preliminary data.</text>
</comment>